<keyword evidence="9 14" id="KW-0067">ATP-binding</keyword>
<feature type="transmembrane region" description="Helical" evidence="16">
    <location>
        <begin position="317"/>
        <end position="334"/>
    </location>
</feature>
<feature type="domain" description="Protein kinase" evidence="17">
    <location>
        <begin position="616"/>
        <end position="873"/>
    </location>
</feature>
<comment type="catalytic activity">
    <reaction evidence="12">
        <text>L-threonyl-[protein] + ATP = O-phospho-L-threonyl-[protein] + ADP + H(+)</text>
        <dbReference type="Rhea" id="RHEA:46608"/>
        <dbReference type="Rhea" id="RHEA-COMP:11060"/>
        <dbReference type="Rhea" id="RHEA-COMP:11605"/>
        <dbReference type="ChEBI" id="CHEBI:15378"/>
        <dbReference type="ChEBI" id="CHEBI:30013"/>
        <dbReference type="ChEBI" id="CHEBI:30616"/>
        <dbReference type="ChEBI" id="CHEBI:61977"/>
        <dbReference type="ChEBI" id="CHEBI:456216"/>
        <dbReference type="EC" id="2.7.11.1"/>
    </reaction>
</comment>
<keyword evidence="8" id="KW-0418">Kinase</keyword>
<keyword evidence="11 16" id="KW-0472">Membrane</keyword>
<feature type="transmembrane region" description="Helical" evidence="16">
    <location>
        <begin position="430"/>
        <end position="455"/>
    </location>
</feature>
<evidence type="ECO:0000256" key="1">
    <source>
        <dbReference type="ARBA" id="ARBA00004370"/>
    </source>
</evidence>
<dbReference type="SMART" id="SM00220">
    <property type="entry name" value="S_TKc"/>
    <property type="match status" value="1"/>
</dbReference>
<comment type="caution">
    <text evidence="18">The sequence shown here is derived from an EMBL/GenBank/DDBJ whole genome shotgun (WGS) entry which is preliminary data.</text>
</comment>
<proteinExistence type="predicted"/>
<feature type="region of interest" description="Disordered" evidence="15">
    <location>
        <begin position="931"/>
        <end position="953"/>
    </location>
</feature>
<evidence type="ECO:0000256" key="6">
    <source>
        <dbReference type="ARBA" id="ARBA00022692"/>
    </source>
</evidence>
<feature type="region of interest" description="Disordered" evidence="15">
    <location>
        <begin position="1"/>
        <end position="128"/>
    </location>
</feature>
<dbReference type="InterPro" id="IPR017441">
    <property type="entry name" value="Protein_kinase_ATP_BS"/>
</dbReference>
<evidence type="ECO:0000256" key="12">
    <source>
        <dbReference type="ARBA" id="ARBA00047899"/>
    </source>
</evidence>
<gene>
    <name evidence="18" type="primary">AVT3_2</name>
    <name evidence="18" type="ORF">BG011_005582</name>
</gene>
<dbReference type="GO" id="GO:0016020">
    <property type="term" value="C:membrane"/>
    <property type="evidence" value="ECO:0007669"/>
    <property type="project" value="UniProtKB-SubCell"/>
</dbReference>
<dbReference type="EC" id="2.7.11.1" evidence="2"/>
<feature type="compositionally biased region" description="Low complexity" evidence="15">
    <location>
        <begin position="1091"/>
        <end position="1106"/>
    </location>
</feature>
<dbReference type="PROSITE" id="PS00107">
    <property type="entry name" value="PROTEIN_KINASE_ATP"/>
    <property type="match status" value="1"/>
</dbReference>
<dbReference type="GO" id="GO:0004703">
    <property type="term" value="F:G protein-coupled receptor kinase activity"/>
    <property type="evidence" value="ECO:0007669"/>
    <property type="project" value="TreeGrafter"/>
</dbReference>
<dbReference type="PROSITE" id="PS00108">
    <property type="entry name" value="PROTEIN_KINASE_ST"/>
    <property type="match status" value="1"/>
</dbReference>
<organism evidence="18 19">
    <name type="scientific">Mortierella polycephala</name>
    <dbReference type="NCBI Taxonomy" id="41804"/>
    <lineage>
        <taxon>Eukaryota</taxon>
        <taxon>Fungi</taxon>
        <taxon>Fungi incertae sedis</taxon>
        <taxon>Mucoromycota</taxon>
        <taxon>Mortierellomycotina</taxon>
        <taxon>Mortierellomycetes</taxon>
        <taxon>Mortierellales</taxon>
        <taxon>Mortierellaceae</taxon>
        <taxon>Mortierella</taxon>
    </lineage>
</organism>
<sequence>MDDQQQKQQPQEENRLAAPPQVHIKLDKNLTFQLKQDQQQSERGRTTLSPHHHSKSRSNPGSRATSRSRRSIPNSRPNSRPSSRPVSRLIHANSDYTAMYENFGGTRSRRNSEADEESISALEKGQHRIASIPSTAEEKFATNAHDSDSGTCSDDNDSSCSDEQPPQGNVSALKASFLLGKAFVGTGVLFLPKAFMNGGILFSSLTLALVALICCIAFLMLVKVRLVVRENFQDMGMVLYGKYMRFAVLVAVTLSQVGFVCAYLIFVSQNIDAVVQTFTKCQFHGIEEKYYVLIPLAVLIPLVLIRRMSLLSIPSMFANLFIIIGIVYLWYYSINDLVHNGRGPNVALFNQDDFALFIGTAVFSFEGIGLVIPITESMAEPEKFPKVLAMTLAVVTVIFGSVGALCYASFGSNIQTIVLMNLPLRNGMTITVEILYTCAIILSVPLMLSPASRILDYGIFGTRSGGRSFLVKMQKNGVRIALICLCAVISFAVGGPNLDKFVSFVGSVACMPLCFIFPALFHYKACAKNTREKVLDILLGIVGVAAMVFTLYITINSWVHTSAAEVPFDRCVAFERADTATTERSFLRRICLACETSMNKDANESKVVSEINLFQFKLLRVIGKGSFGKVRMVERHETGKLYALKYISKSQVIKMEAVRNILRERQILESLDHAFVVNMRFAFQDDEYMYMCMDLMLGGDLRFHMNRRNFGEDVVRFWIAEISSAVSHLHSLGVVHRDIKPDNVLLDEYGHAHLTDFNIGCKLTPEKPMLTSQSGTVAYMAPEVFKGTGYGTSVDWWAIGVLFYECIYNQRPFLTESIGELKKAISDQKIEYPVKESVSPECVMAIQGFLTRDPKARLGVQGGMDGIRYQPFFQAAAHQTQMRLEQWWYLLETKQLIPQFQPPSEAANFDATYDLEELLLDEDPLTYRSTRKRAQRLQREKDQATKEENERLKAEHDAALAAAITAEAAMEAMNKQLEESMRKIQVANEPTPVLRKKKSGSMFFGSDNPDRLGAGQPPVQTQPPPVPQPQPQHHHTLSQLSRQTQFQSIPLSPIDSPGGSRELPILPPVPVLRFPSSPSDYQYQPPPVPPQVRQGPSLLQPLSSSPPDHPSTHYGYHSSPSLKPSISTLAQENTKDSNKNEYKFSTNTGGVFSGQGPGTAAVYLSKSVSPPNISRKGSTADEQEPLPVINQRHSYERTSSPPPPQQYPFQAARPQQAISSPVIIPTPLDHSISRQKFVPSQQPQIPIRHQQARPRRPAVPTPAMNIAAAAAEATAAMAIANMSEKEKIAFQMDLIDREFANFDYTVYESYHGLVDPVTMSVGDPPEWVRSRDQ</sequence>
<feature type="transmembrane region" description="Helical" evidence="16">
    <location>
        <begin position="501"/>
        <end position="523"/>
    </location>
</feature>
<evidence type="ECO:0000256" key="16">
    <source>
        <dbReference type="SAM" id="Phobius"/>
    </source>
</evidence>
<dbReference type="PROSITE" id="PS50011">
    <property type="entry name" value="PROTEIN_KINASE_DOM"/>
    <property type="match status" value="1"/>
</dbReference>
<feature type="compositionally biased region" description="Low complexity" evidence="15">
    <location>
        <begin position="149"/>
        <end position="162"/>
    </location>
</feature>
<comment type="catalytic activity">
    <reaction evidence="13">
        <text>L-seryl-[protein] + ATP = O-phospho-L-seryl-[protein] + ADP + H(+)</text>
        <dbReference type="Rhea" id="RHEA:17989"/>
        <dbReference type="Rhea" id="RHEA-COMP:9863"/>
        <dbReference type="Rhea" id="RHEA-COMP:11604"/>
        <dbReference type="ChEBI" id="CHEBI:15378"/>
        <dbReference type="ChEBI" id="CHEBI:29999"/>
        <dbReference type="ChEBI" id="CHEBI:30616"/>
        <dbReference type="ChEBI" id="CHEBI:83421"/>
        <dbReference type="ChEBI" id="CHEBI:456216"/>
        <dbReference type="EC" id="2.7.11.1"/>
    </reaction>
</comment>
<evidence type="ECO:0000313" key="19">
    <source>
        <dbReference type="Proteomes" id="UP000726737"/>
    </source>
</evidence>
<accession>A0A9P6QDZ7</accession>
<dbReference type="FunFam" id="1.10.510.10:FF:000024">
    <property type="entry name" value="Probable serine/threonine-protein kinase cot-1"/>
    <property type="match status" value="1"/>
</dbReference>
<evidence type="ECO:0000256" key="10">
    <source>
        <dbReference type="ARBA" id="ARBA00022989"/>
    </source>
</evidence>
<feature type="compositionally biased region" description="Low complexity" evidence="15">
    <location>
        <begin position="71"/>
        <end position="88"/>
    </location>
</feature>
<feature type="region of interest" description="Disordered" evidence="15">
    <location>
        <begin position="142"/>
        <end position="167"/>
    </location>
</feature>
<feature type="binding site" evidence="14">
    <location>
        <position position="645"/>
    </location>
    <ligand>
        <name>ATP</name>
        <dbReference type="ChEBI" id="CHEBI:30616"/>
    </ligand>
</feature>
<keyword evidence="19" id="KW-1185">Reference proteome</keyword>
<dbReference type="OrthoDB" id="354826at2759"/>
<feature type="compositionally biased region" description="Basic and acidic residues" evidence="15">
    <location>
        <begin position="937"/>
        <end position="953"/>
    </location>
</feature>
<feature type="compositionally biased region" description="Polar residues" evidence="15">
    <location>
        <begin position="1037"/>
        <end position="1050"/>
    </location>
</feature>
<feature type="transmembrane region" description="Helical" evidence="16">
    <location>
        <begin position="289"/>
        <end position="305"/>
    </location>
</feature>
<name>A0A9P6QDZ7_9FUNG</name>
<dbReference type="GO" id="GO:0009966">
    <property type="term" value="P:regulation of signal transduction"/>
    <property type="evidence" value="ECO:0007669"/>
    <property type="project" value="TreeGrafter"/>
</dbReference>
<feature type="transmembrane region" description="Helical" evidence="16">
    <location>
        <begin position="476"/>
        <end position="495"/>
    </location>
</feature>
<dbReference type="InterPro" id="IPR000719">
    <property type="entry name" value="Prot_kinase_dom"/>
</dbReference>
<dbReference type="Gene3D" id="1.20.1740.10">
    <property type="entry name" value="Amino acid/polyamine transporter I"/>
    <property type="match status" value="1"/>
</dbReference>
<feature type="transmembrane region" description="Helical" evidence="16">
    <location>
        <begin position="354"/>
        <end position="375"/>
    </location>
</feature>
<reference evidence="18" key="1">
    <citation type="journal article" date="2020" name="Fungal Divers.">
        <title>Resolving the Mortierellaceae phylogeny through synthesis of multi-gene phylogenetics and phylogenomics.</title>
        <authorList>
            <person name="Vandepol N."/>
            <person name="Liber J."/>
            <person name="Desiro A."/>
            <person name="Na H."/>
            <person name="Kennedy M."/>
            <person name="Barry K."/>
            <person name="Grigoriev I.V."/>
            <person name="Miller A.N."/>
            <person name="O'Donnell K."/>
            <person name="Stajich J.E."/>
            <person name="Bonito G."/>
        </authorList>
    </citation>
    <scope>NUCLEOTIDE SEQUENCE</scope>
    <source>
        <strain evidence="18">KOD948</strain>
    </source>
</reference>
<dbReference type="Gene3D" id="3.30.200.20">
    <property type="entry name" value="Phosphorylase Kinase, domain 1"/>
    <property type="match status" value="1"/>
</dbReference>
<comment type="subcellular location">
    <subcellularLocation>
        <location evidence="1">Membrane</location>
    </subcellularLocation>
</comment>
<dbReference type="InterPro" id="IPR013057">
    <property type="entry name" value="AA_transpt_TM"/>
</dbReference>
<evidence type="ECO:0000259" key="17">
    <source>
        <dbReference type="PROSITE" id="PS50011"/>
    </source>
</evidence>
<dbReference type="SUPFAM" id="SSF56112">
    <property type="entry name" value="Protein kinase-like (PK-like)"/>
    <property type="match status" value="1"/>
</dbReference>
<keyword evidence="5" id="KW-0808">Transferase</keyword>
<dbReference type="GO" id="GO:0001664">
    <property type="term" value="F:G protein-coupled receptor binding"/>
    <property type="evidence" value="ECO:0007669"/>
    <property type="project" value="TreeGrafter"/>
</dbReference>
<evidence type="ECO:0000256" key="11">
    <source>
        <dbReference type="ARBA" id="ARBA00023136"/>
    </source>
</evidence>
<evidence type="ECO:0000256" key="3">
    <source>
        <dbReference type="ARBA" id="ARBA00022527"/>
    </source>
</evidence>
<evidence type="ECO:0000313" key="18">
    <source>
        <dbReference type="EMBL" id="KAG0265015.1"/>
    </source>
</evidence>
<dbReference type="Pfam" id="PF00069">
    <property type="entry name" value="Pkinase"/>
    <property type="match status" value="1"/>
</dbReference>
<evidence type="ECO:0000256" key="5">
    <source>
        <dbReference type="ARBA" id="ARBA00022679"/>
    </source>
</evidence>
<feature type="region of interest" description="Disordered" evidence="15">
    <location>
        <begin position="1239"/>
        <end position="1258"/>
    </location>
</feature>
<dbReference type="EMBL" id="JAAAJA010000039">
    <property type="protein sequence ID" value="KAG0265015.1"/>
    <property type="molecule type" value="Genomic_DNA"/>
</dbReference>
<dbReference type="Gene3D" id="1.10.510.10">
    <property type="entry name" value="Transferase(Phosphotransferase) domain 1"/>
    <property type="match status" value="1"/>
</dbReference>
<keyword evidence="7 14" id="KW-0547">Nucleotide-binding</keyword>
<feature type="compositionally biased region" description="Polar residues" evidence="15">
    <location>
        <begin position="30"/>
        <end position="39"/>
    </location>
</feature>
<evidence type="ECO:0000256" key="4">
    <source>
        <dbReference type="ARBA" id="ARBA00022553"/>
    </source>
</evidence>
<dbReference type="GO" id="GO:0005524">
    <property type="term" value="F:ATP binding"/>
    <property type="evidence" value="ECO:0007669"/>
    <property type="project" value="UniProtKB-UniRule"/>
</dbReference>
<feature type="compositionally biased region" description="Pro residues" evidence="15">
    <location>
        <begin position="1020"/>
        <end position="1030"/>
    </location>
</feature>
<evidence type="ECO:0000256" key="7">
    <source>
        <dbReference type="ARBA" id="ARBA00022741"/>
    </source>
</evidence>
<keyword evidence="4" id="KW-0597">Phosphoprotein</keyword>
<keyword evidence="10 16" id="KW-1133">Transmembrane helix</keyword>
<dbReference type="Proteomes" id="UP000726737">
    <property type="component" value="Unassembled WGS sequence"/>
</dbReference>
<evidence type="ECO:0000256" key="2">
    <source>
        <dbReference type="ARBA" id="ARBA00012513"/>
    </source>
</evidence>
<feature type="region of interest" description="Disordered" evidence="15">
    <location>
        <begin position="984"/>
        <end position="1124"/>
    </location>
</feature>
<protein>
    <recommendedName>
        <fullName evidence="2">non-specific serine/threonine protein kinase</fullName>
        <ecNumber evidence="2">2.7.11.1</ecNumber>
    </recommendedName>
</protein>
<dbReference type="GO" id="GO:0007186">
    <property type="term" value="P:G protein-coupled receptor signaling pathway"/>
    <property type="evidence" value="ECO:0007669"/>
    <property type="project" value="TreeGrafter"/>
</dbReference>
<feature type="transmembrane region" description="Helical" evidence="16">
    <location>
        <begin position="535"/>
        <end position="555"/>
    </location>
</feature>
<dbReference type="GO" id="GO:0007010">
    <property type="term" value="P:cytoskeleton organization"/>
    <property type="evidence" value="ECO:0007669"/>
    <property type="project" value="UniProtKB-ARBA"/>
</dbReference>
<feature type="transmembrane region" description="Helical" evidence="16">
    <location>
        <begin position="387"/>
        <end position="410"/>
    </location>
</feature>
<keyword evidence="6 16" id="KW-0812">Transmembrane</keyword>
<feature type="transmembrane region" description="Helical" evidence="16">
    <location>
        <begin position="243"/>
        <end position="269"/>
    </location>
</feature>
<dbReference type="InterPro" id="IPR008271">
    <property type="entry name" value="Ser/Thr_kinase_AS"/>
</dbReference>
<evidence type="ECO:0000256" key="9">
    <source>
        <dbReference type="ARBA" id="ARBA00022840"/>
    </source>
</evidence>
<dbReference type="PANTHER" id="PTHR24355:SF30">
    <property type="entry name" value="SERINE_THREONINE-PROTEIN KINASE 32B ISOFORM X1"/>
    <property type="match status" value="1"/>
</dbReference>
<dbReference type="Pfam" id="PF01490">
    <property type="entry name" value="Aa_trans"/>
    <property type="match status" value="1"/>
</dbReference>
<evidence type="ECO:0000256" key="13">
    <source>
        <dbReference type="ARBA" id="ARBA00048679"/>
    </source>
</evidence>
<evidence type="ECO:0000256" key="15">
    <source>
        <dbReference type="SAM" id="MobiDB-lite"/>
    </source>
</evidence>
<evidence type="ECO:0000256" key="8">
    <source>
        <dbReference type="ARBA" id="ARBA00022777"/>
    </source>
</evidence>
<keyword evidence="3" id="KW-0723">Serine/threonine-protein kinase</keyword>
<dbReference type="InterPro" id="IPR011009">
    <property type="entry name" value="Kinase-like_dom_sf"/>
</dbReference>
<feature type="transmembrane region" description="Helical" evidence="16">
    <location>
        <begin position="201"/>
        <end position="222"/>
    </location>
</feature>
<dbReference type="PANTHER" id="PTHR24355">
    <property type="entry name" value="G PROTEIN-COUPLED RECEPTOR KINASE/RIBOSOMAL PROTEIN S6 KINASE"/>
    <property type="match status" value="1"/>
</dbReference>
<dbReference type="FunFam" id="3.30.200.20:FF:000354">
    <property type="entry name" value="AGC/YANK protein kinase"/>
    <property type="match status" value="1"/>
</dbReference>
<evidence type="ECO:0000256" key="14">
    <source>
        <dbReference type="PROSITE-ProRule" id="PRU10141"/>
    </source>
</evidence>